<comment type="caution">
    <text evidence="1">The sequence shown here is derived from an EMBL/GenBank/DDBJ whole genome shotgun (WGS) entry which is preliminary data.</text>
</comment>
<organism evidence="1 2">
    <name type="scientific">Gigaspora rosea</name>
    <dbReference type="NCBI Taxonomy" id="44941"/>
    <lineage>
        <taxon>Eukaryota</taxon>
        <taxon>Fungi</taxon>
        <taxon>Fungi incertae sedis</taxon>
        <taxon>Mucoromycota</taxon>
        <taxon>Glomeromycotina</taxon>
        <taxon>Glomeromycetes</taxon>
        <taxon>Diversisporales</taxon>
        <taxon>Gigasporaceae</taxon>
        <taxon>Gigaspora</taxon>
    </lineage>
</organism>
<proteinExistence type="predicted"/>
<dbReference type="EMBL" id="QKWP01000845">
    <property type="protein sequence ID" value="RIB14304.1"/>
    <property type="molecule type" value="Genomic_DNA"/>
</dbReference>
<evidence type="ECO:0000313" key="1">
    <source>
        <dbReference type="EMBL" id="RIB14304.1"/>
    </source>
</evidence>
<reference evidence="1 2" key="1">
    <citation type="submission" date="2018-06" db="EMBL/GenBank/DDBJ databases">
        <title>Comparative genomics reveals the genomic features of Rhizophagus irregularis, R. cerebriforme, R. diaphanum and Gigaspora rosea, and their symbiotic lifestyle signature.</title>
        <authorList>
            <person name="Morin E."/>
            <person name="San Clemente H."/>
            <person name="Chen E.C.H."/>
            <person name="De La Providencia I."/>
            <person name="Hainaut M."/>
            <person name="Kuo A."/>
            <person name="Kohler A."/>
            <person name="Murat C."/>
            <person name="Tang N."/>
            <person name="Roy S."/>
            <person name="Loubradou J."/>
            <person name="Henrissat B."/>
            <person name="Grigoriev I.V."/>
            <person name="Corradi N."/>
            <person name="Roux C."/>
            <person name="Martin F.M."/>
        </authorList>
    </citation>
    <scope>NUCLEOTIDE SEQUENCE [LARGE SCALE GENOMIC DNA]</scope>
    <source>
        <strain evidence="1 2">DAOM 194757</strain>
    </source>
</reference>
<dbReference type="OrthoDB" id="10457179at2759"/>
<accession>A0A397UVM9</accession>
<dbReference type="AlphaFoldDB" id="A0A397UVM9"/>
<dbReference type="Proteomes" id="UP000266673">
    <property type="component" value="Unassembled WGS sequence"/>
</dbReference>
<gene>
    <name evidence="1" type="ORF">C2G38_2195558</name>
</gene>
<evidence type="ECO:0000313" key="2">
    <source>
        <dbReference type="Proteomes" id="UP000266673"/>
    </source>
</evidence>
<sequence length="159" mass="17482">MSAYGREALGSPENNALRPIQARHSFDIHNEQPGFSKDTIILPESIEATELGSEGVKALSEAPYKTFALTYSNYSLYPSQMTHYSFNVNRLAATSNDDLYESSGANEPGSDQGKILAETFCNNTTLNPLSHYYLPINDILESTVTNLSDFHRSGLPLVS</sequence>
<keyword evidence="2" id="KW-1185">Reference proteome</keyword>
<name>A0A397UVM9_9GLOM</name>
<protein>
    <submittedName>
        <fullName evidence="1">Uncharacterized protein</fullName>
    </submittedName>
</protein>